<feature type="domain" description="DUF1638" evidence="1">
    <location>
        <begin position="29"/>
        <end position="193"/>
    </location>
</feature>
<reference evidence="2 3" key="1">
    <citation type="journal article" date="2016" name="Nat. Commun.">
        <title>Thousands of microbial genomes shed light on interconnected biogeochemical processes in an aquifer system.</title>
        <authorList>
            <person name="Anantharaman K."/>
            <person name="Brown C.T."/>
            <person name="Hug L.A."/>
            <person name="Sharon I."/>
            <person name="Castelle C.J."/>
            <person name="Probst A.J."/>
            <person name="Thomas B.C."/>
            <person name="Singh A."/>
            <person name="Wilkins M.J."/>
            <person name="Karaoz U."/>
            <person name="Brodie E.L."/>
            <person name="Williams K.H."/>
            <person name="Hubbard S.S."/>
            <person name="Banfield J.F."/>
        </authorList>
    </citation>
    <scope>NUCLEOTIDE SEQUENCE [LARGE SCALE GENOMIC DNA]</scope>
</reference>
<dbReference type="InterPro" id="IPR012437">
    <property type="entry name" value="DUF1638"/>
</dbReference>
<accession>A0A1F2WRL9</accession>
<evidence type="ECO:0000313" key="2">
    <source>
        <dbReference type="EMBL" id="OFW59507.1"/>
    </source>
</evidence>
<gene>
    <name evidence="2" type="ORF">A2Y75_11645</name>
</gene>
<dbReference type="AlphaFoldDB" id="A0A1F2WRL9"/>
<proteinExistence type="predicted"/>
<dbReference type="STRING" id="1797197.A2Y75_11645"/>
<evidence type="ECO:0000313" key="3">
    <source>
        <dbReference type="Proteomes" id="UP000177876"/>
    </source>
</evidence>
<dbReference type="Proteomes" id="UP000177876">
    <property type="component" value="Unassembled WGS sequence"/>
</dbReference>
<dbReference type="EMBL" id="MELK01000015">
    <property type="protein sequence ID" value="OFW59507.1"/>
    <property type="molecule type" value="Genomic_DNA"/>
</dbReference>
<protein>
    <recommendedName>
        <fullName evidence="1">DUF1638 domain-containing protein</fullName>
    </recommendedName>
</protein>
<name>A0A1F2WRL9_9ACTN</name>
<comment type="caution">
    <text evidence="2">The sequence shown here is derived from an EMBL/GenBank/DDBJ whole genome shotgun (WGS) entry which is preliminary data.</text>
</comment>
<organism evidence="2 3">
    <name type="scientific">Candidatus Solincola sediminis</name>
    <dbReference type="NCBI Taxonomy" id="1797199"/>
    <lineage>
        <taxon>Bacteria</taxon>
        <taxon>Bacillati</taxon>
        <taxon>Actinomycetota</taxon>
        <taxon>Candidatus Geothermincolia</taxon>
        <taxon>Candidatus Geothermincolales</taxon>
        <taxon>Candidatus Geothermincolaceae</taxon>
        <taxon>Candidatus Solincola</taxon>
    </lineage>
</organism>
<dbReference type="Pfam" id="PF07796">
    <property type="entry name" value="DUF1638"/>
    <property type="match status" value="1"/>
</dbReference>
<evidence type="ECO:0000259" key="1">
    <source>
        <dbReference type="Pfam" id="PF07796"/>
    </source>
</evidence>
<sequence>MRPRKIIACATVVEELRRIGISGDELRELDFGLHVNPEQLGKTLQAEIDAIPPGFDIVLGYGLCSNAVVGLSSSSNRLIIPRIDDCIALFLGSKDEYQRRLSEEPGTYFLTKGWIEAADHPYREFLRMSERYGSEKAMRVVKLMLANYRRMVLINTGNYHLDACREAARTMAEVLGLRYEEIPGSNRMLKMMLDGDWSREFVVAEPGESIELSHFLLVC</sequence>